<reference evidence="7 8" key="1">
    <citation type="submission" date="2018-08" db="EMBL/GenBank/DDBJ databases">
        <title>Murine metabolic-syndrome-specific gut microbial biobank.</title>
        <authorList>
            <person name="Liu C."/>
        </authorList>
    </citation>
    <scope>NUCLEOTIDE SEQUENCE [LARGE SCALE GENOMIC DNA]</scope>
    <source>
        <strain evidence="7 8">28</strain>
    </source>
</reference>
<dbReference type="PROSITE" id="PS50887">
    <property type="entry name" value="GGDEF"/>
    <property type="match status" value="1"/>
</dbReference>
<dbReference type="InterPro" id="IPR043128">
    <property type="entry name" value="Rev_trsase/Diguanyl_cyclase"/>
</dbReference>
<proteinExistence type="predicted"/>
<dbReference type="RefSeq" id="WP_160201194.1">
    <property type="nucleotide sequence ID" value="NZ_QXWK01000008.1"/>
</dbReference>
<dbReference type="SMART" id="SM00267">
    <property type="entry name" value="GGDEF"/>
    <property type="match status" value="1"/>
</dbReference>
<dbReference type="AlphaFoldDB" id="A0A845QGF6"/>
<keyword evidence="8" id="KW-1185">Reference proteome</keyword>
<evidence type="ECO:0000259" key="4">
    <source>
        <dbReference type="PROSITE" id="PS50110"/>
    </source>
</evidence>
<name>A0A845QGF6_9FIRM</name>
<feature type="domain" description="Response regulatory" evidence="4">
    <location>
        <begin position="8"/>
        <end position="125"/>
    </location>
</feature>
<evidence type="ECO:0000259" key="5">
    <source>
        <dbReference type="PROSITE" id="PS50887"/>
    </source>
</evidence>
<protein>
    <recommendedName>
        <fullName evidence="1">Stage 0 sporulation protein A homolog</fullName>
    </recommendedName>
</protein>
<dbReference type="SMART" id="SM00448">
    <property type="entry name" value="REC"/>
    <property type="match status" value="1"/>
</dbReference>
<dbReference type="PROSITE" id="PS50110">
    <property type="entry name" value="RESPONSE_REGULATORY"/>
    <property type="match status" value="1"/>
</dbReference>
<dbReference type="InterPro" id="IPR003607">
    <property type="entry name" value="HD/PDEase_dom"/>
</dbReference>
<feature type="modified residue" description="4-aspartylphosphate" evidence="3">
    <location>
        <position position="58"/>
    </location>
</feature>
<feature type="domain" description="GGDEF" evidence="5">
    <location>
        <begin position="549"/>
        <end position="675"/>
    </location>
</feature>
<dbReference type="CDD" id="cd00077">
    <property type="entry name" value="HDc"/>
    <property type="match status" value="1"/>
</dbReference>
<dbReference type="Pfam" id="PF00990">
    <property type="entry name" value="GGDEF"/>
    <property type="match status" value="1"/>
</dbReference>
<feature type="domain" description="HD-GYP" evidence="6">
    <location>
        <begin position="145"/>
        <end position="353"/>
    </location>
</feature>
<dbReference type="InterPro" id="IPR037522">
    <property type="entry name" value="HD_GYP_dom"/>
</dbReference>
<organism evidence="7 8">
    <name type="scientific">Anaerotruncus colihominis</name>
    <dbReference type="NCBI Taxonomy" id="169435"/>
    <lineage>
        <taxon>Bacteria</taxon>
        <taxon>Bacillati</taxon>
        <taxon>Bacillota</taxon>
        <taxon>Clostridia</taxon>
        <taxon>Eubacteriales</taxon>
        <taxon>Oscillospiraceae</taxon>
        <taxon>Anaerotruncus</taxon>
    </lineage>
</organism>
<dbReference type="SMART" id="SM00471">
    <property type="entry name" value="HDc"/>
    <property type="match status" value="1"/>
</dbReference>
<comment type="function">
    <text evidence="2">May play the central regulatory role in sporulation. It may be an element of the effector pathway responsible for the activation of sporulation genes in response to nutritional stress. Spo0A may act in concert with spo0H (a sigma factor) to control the expression of some genes that are critical to the sporulation process.</text>
</comment>
<dbReference type="InterPro" id="IPR001789">
    <property type="entry name" value="Sig_transdc_resp-reg_receiver"/>
</dbReference>
<dbReference type="Proteomes" id="UP000446866">
    <property type="component" value="Unassembled WGS sequence"/>
</dbReference>
<gene>
    <name evidence="7" type="ORF">D0435_04425</name>
</gene>
<dbReference type="GO" id="GO:0000160">
    <property type="term" value="P:phosphorelay signal transduction system"/>
    <property type="evidence" value="ECO:0007669"/>
    <property type="project" value="InterPro"/>
</dbReference>
<dbReference type="SUPFAM" id="SSF52172">
    <property type="entry name" value="CheY-like"/>
    <property type="match status" value="1"/>
</dbReference>
<dbReference type="InterPro" id="IPR000160">
    <property type="entry name" value="GGDEF_dom"/>
</dbReference>
<dbReference type="SUPFAM" id="SSF55073">
    <property type="entry name" value="Nucleotide cyclase"/>
    <property type="match status" value="1"/>
</dbReference>
<dbReference type="InterPro" id="IPR029787">
    <property type="entry name" value="Nucleotide_cyclase"/>
</dbReference>
<dbReference type="PROSITE" id="PS51832">
    <property type="entry name" value="HD_GYP"/>
    <property type="match status" value="1"/>
</dbReference>
<accession>A0A845QGF6</accession>
<evidence type="ECO:0000256" key="2">
    <source>
        <dbReference type="ARBA" id="ARBA00024867"/>
    </source>
</evidence>
<dbReference type="EMBL" id="QXWK01000008">
    <property type="protein sequence ID" value="NBH60899.1"/>
    <property type="molecule type" value="Genomic_DNA"/>
</dbReference>
<dbReference type="InterPro" id="IPR011006">
    <property type="entry name" value="CheY-like_superfamily"/>
</dbReference>
<dbReference type="NCBIfam" id="TIGR00254">
    <property type="entry name" value="GGDEF"/>
    <property type="match status" value="1"/>
</dbReference>
<dbReference type="Gene3D" id="3.40.50.2300">
    <property type="match status" value="1"/>
</dbReference>
<comment type="caution">
    <text evidence="7">The sequence shown here is derived from an EMBL/GenBank/DDBJ whole genome shotgun (WGS) entry which is preliminary data.</text>
</comment>
<dbReference type="Pfam" id="PF13487">
    <property type="entry name" value="HD_5"/>
    <property type="match status" value="1"/>
</dbReference>
<evidence type="ECO:0000256" key="3">
    <source>
        <dbReference type="PROSITE-ProRule" id="PRU00169"/>
    </source>
</evidence>
<dbReference type="Gene3D" id="3.30.70.270">
    <property type="match status" value="1"/>
</dbReference>
<dbReference type="InterPro" id="IPR052020">
    <property type="entry name" value="Cyclic_di-GMP/3'3'-cGAMP_PDE"/>
</dbReference>
<dbReference type="PANTHER" id="PTHR45228">
    <property type="entry name" value="CYCLIC DI-GMP PHOSPHODIESTERASE TM_0186-RELATED"/>
    <property type="match status" value="1"/>
</dbReference>
<keyword evidence="3" id="KW-0597">Phosphoprotein</keyword>
<dbReference type="SUPFAM" id="SSF109604">
    <property type="entry name" value="HD-domain/PDEase-like"/>
    <property type="match status" value="1"/>
</dbReference>
<dbReference type="CDD" id="cd01949">
    <property type="entry name" value="GGDEF"/>
    <property type="match status" value="1"/>
</dbReference>
<dbReference type="Gene3D" id="1.10.3210.10">
    <property type="entry name" value="Hypothetical protein af1432"/>
    <property type="match status" value="1"/>
</dbReference>
<evidence type="ECO:0000313" key="7">
    <source>
        <dbReference type="EMBL" id="NBH60899.1"/>
    </source>
</evidence>
<evidence type="ECO:0000256" key="1">
    <source>
        <dbReference type="ARBA" id="ARBA00018672"/>
    </source>
</evidence>
<dbReference type="PANTHER" id="PTHR45228:SF1">
    <property type="entry name" value="CYCLIC DI-GMP PHOSPHODIESTERASE TM_0186"/>
    <property type="match status" value="1"/>
</dbReference>
<dbReference type="Pfam" id="PF00072">
    <property type="entry name" value="Response_reg"/>
    <property type="match status" value="1"/>
</dbReference>
<evidence type="ECO:0000259" key="6">
    <source>
        <dbReference type="PROSITE" id="PS51832"/>
    </source>
</evidence>
<evidence type="ECO:0000313" key="8">
    <source>
        <dbReference type="Proteomes" id="UP000446866"/>
    </source>
</evidence>
<sequence>MAGKEKQKILIVDDSEMNRLILSDILEEEFEILEAEDGEEGIMILQKRNMEISLVLLDIVMPGMDGFGVLEVMNQNRWIKDIPVVMISAENSTDYIARAYELGVTDFISRPFDSSVVYRRVNNTIMLYAKQKKLATMVADQIYETEKRSGLLVSILSHIVEFRNGESGMHVIHVQALTELLLRSLARKTDKYNLTPAQISLISVTSALHDIGKIGIPDQVLNKPGKLTDEEFAIMKTHSQLGASMLEAIPFYKDEELVKVAIDICQSHHERYDGRGYPNGLVGEEIPIAAQVVALADVYDALTSERVYKKAFSHEKAIDMILHGECGAFNPLIMECLRDNEEEVRKVMDNETLGSSLDKEFYHISDSIADREELSAVDKAMRLLEYERKKNEFYAEMSKEIQFEYIAAPPLLTVSAWGAKVLGISENILNPMEDESLGNCFGKENIQKLIECLEQTSPENPIVQLDFEMTQAGEARWKRVVAQTIWSSEGSEGVGSFVKFYGKITDIHEEYVELSILKQMSSRDGLTGLYNRAAATEMMVERMQKNPDHSFAFIMFDIDDFKSANDQYGHIFGDSVLKYVADKLTQSIRSSDIAARIGGDEFMLFLEYRTSLEMVVERIFTAINSMFNEFSVSISMGIAKSDDVGTDYTQLYHCADCALYTAKKGGKGRYYFYDETMKDTLLATSQNKEEEEKVRE</sequence>